<dbReference type="Proteomes" id="UP000190037">
    <property type="component" value="Unassembled WGS sequence"/>
</dbReference>
<dbReference type="AlphaFoldDB" id="A0A1T3P1U8"/>
<protein>
    <submittedName>
        <fullName evidence="1">Uncharacterized protein</fullName>
    </submittedName>
</protein>
<dbReference type="EMBL" id="MWQN01000001">
    <property type="protein sequence ID" value="OPC83058.1"/>
    <property type="molecule type" value="Genomic_DNA"/>
</dbReference>
<dbReference type="Pfam" id="PF19698">
    <property type="entry name" value="DUF6197"/>
    <property type="match status" value="1"/>
</dbReference>
<accession>A0A1T3P1U8</accession>
<gene>
    <name evidence="1" type="ORF">B4N89_20830</name>
</gene>
<comment type="caution">
    <text evidence="1">The sequence shown here is derived from an EMBL/GenBank/DDBJ whole genome shotgun (WGS) entry which is preliminary data.</text>
</comment>
<reference evidence="1 2" key="1">
    <citation type="submission" date="2017-03" db="EMBL/GenBank/DDBJ databases">
        <title>Draft genome sequence of Streptomyces scabrisporus NF3, endophyte isolated from Amphipterygium adstringens.</title>
        <authorList>
            <person name="Vazquez M."/>
            <person name="Ceapa C.D."/>
            <person name="Rodriguez Luna D."/>
            <person name="Sanchez Esquivel S."/>
        </authorList>
    </citation>
    <scope>NUCLEOTIDE SEQUENCE [LARGE SCALE GENOMIC DNA]</scope>
    <source>
        <strain evidence="1 2">NF3</strain>
    </source>
</reference>
<dbReference type="STRING" id="159449.B4N89_20830"/>
<evidence type="ECO:0000313" key="1">
    <source>
        <dbReference type="EMBL" id="OPC83058.1"/>
    </source>
</evidence>
<evidence type="ECO:0000313" key="2">
    <source>
        <dbReference type="Proteomes" id="UP000190037"/>
    </source>
</evidence>
<sequence>MNSTDPIPPETVADLLDRAADLIDTQGLLRHEAWTDRHEDGPLGAETAICVAATGRVYVRPMPPLVHTAIEMCAQVLCGSLDCWADNAAEDAAEVVELMRYTATHLREVAEQEAREVEDRPEEVAGTLAGDLVAARSSWESLVLAGRNRYATAVAA</sequence>
<dbReference type="RefSeq" id="WP_078977357.1">
    <property type="nucleotide sequence ID" value="NZ_MWQN01000001.1"/>
</dbReference>
<dbReference type="InterPro" id="IPR045677">
    <property type="entry name" value="DUF6197"/>
</dbReference>
<organism evidence="1 2">
    <name type="scientific">Embleya scabrispora</name>
    <dbReference type="NCBI Taxonomy" id="159449"/>
    <lineage>
        <taxon>Bacteria</taxon>
        <taxon>Bacillati</taxon>
        <taxon>Actinomycetota</taxon>
        <taxon>Actinomycetes</taxon>
        <taxon>Kitasatosporales</taxon>
        <taxon>Streptomycetaceae</taxon>
        <taxon>Embleya</taxon>
    </lineage>
</organism>
<keyword evidence="2" id="KW-1185">Reference proteome</keyword>
<name>A0A1T3P1U8_9ACTN</name>
<proteinExistence type="predicted"/>